<name>A0A128A0P4_9ARCH</name>
<dbReference type="KEGG" id="ndv:NDEV_0145"/>
<dbReference type="InterPro" id="IPR043148">
    <property type="entry name" value="TagF_C"/>
</dbReference>
<protein>
    <submittedName>
        <fullName evidence="1">Sialyltransferase</fullName>
    </submittedName>
</protein>
<reference evidence="2" key="1">
    <citation type="submission" date="2015-10" db="EMBL/GenBank/DDBJ databases">
        <authorList>
            <person name="Lehtovirta-Morley L.E."/>
            <person name="Vieille C."/>
        </authorList>
    </citation>
    <scope>NUCLEOTIDE SEQUENCE [LARGE SCALE GENOMIC DNA]</scope>
</reference>
<keyword evidence="2" id="KW-1185">Reference proteome</keyword>
<organism evidence="1 2">
    <name type="scientific">Nitrosotalea devaniterrae</name>
    <dbReference type="NCBI Taxonomy" id="1078905"/>
    <lineage>
        <taxon>Archaea</taxon>
        <taxon>Nitrososphaerota</taxon>
        <taxon>Nitrososphaeria</taxon>
        <taxon>Nitrosotaleales</taxon>
        <taxon>Nitrosotaleaceae</taxon>
        <taxon>Nitrosotalea</taxon>
    </lineage>
</organism>
<accession>A0A128A0P4</accession>
<sequence>MNDKMYKLLFLGSSTDSANLDLRDTFVVAMNLSDELKLKKSTQNVLLFSREGQSHDIWESVIEHCRIWLSNVSSPEFKINNLSMWEFVYDEFLETRGGIFDQIYHLKTILSCIEKTGPKVVEIKGSFEFDLGKILEVLSKKYQFEFLNKSIVVKHTKQQHRVIANKILFLERFVTGKLSLLFFRKKFDSNIILTHGFYARKISQTISDIYVDELHESFIKSGRKPLVISLNLPRIHKSVLRDVFDDFGNIMRGRYRPFSAYLPYGYLIKRKEISSEHKKLVRDFVEKSCTKFTIEGIEIFPLLANDITDFIAKRVQDALTNIETCRKYLQKESPVRILNSEGSNLFGKALTLACNENGIKIFAIQLGIISKELPANSSFFIPKNFNQNLVPTIFVWGEYYKNLLIGRGYPESKIFEGGFYRSWKKKVNHDIGIGEYVLYVASANTNVGTFILTIDEEITSIKEISKVIPSNTKIIVKLHPTLLPGPYKENLVESNIIIVDNNKYEIEDLVSGSQAVIGKCSTLLLQSILYGKNILWINFGSTIDFCGLISDSIITSMESFKDHLNNLHIGNADNLLRKELLSSTGETSREIIVKKFYGDI</sequence>
<evidence type="ECO:0000313" key="2">
    <source>
        <dbReference type="Proteomes" id="UP000196239"/>
    </source>
</evidence>
<dbReference type="GO" id="GO:0016757">
    <property type="term" value="F:glycosyltransferase activity"/>
    <property type="evidence" value="ECO:0007669"/>
    <property type="project" value="UniProtKB-KW"/>
</dbReference>
<proteinExistence type="predicted"/>
<keyword evidence="1" id="KW-0808">Transferase</keyword>
<dbReference type="Proteomes" id="UP000196239">
    <property type="component" value="Chromosome 1"/>
</dbReference>
<gene>
    <name evidence="1" type="ORF">NDEV_0145</name>
</gene>
<keyword evidence="1" id="KW-0328">Glycosyltransferase</keyword>
<dbReference type="AlphaFoldDB" id="A0A128A0P4"/>
<dbReference type="EMBL" id="LN890280">
    <property type="protein sequence ID" value="CUR50910.1"/>
    <property type="molecule type" value="Genomic_DNA"/>
</dbReference>
<evidence type="ECO:0000313" key="1">
    <source>
        <dbReference type="EMBL" id="CUR50910.1"/>
    </source>
</evidence>
<dbReference type="Gene3D" id="3.40.50.12580">
    <property type="match status" value="1"/>
</dbReference>
<dbReference type="SUPFAM" id="SSF53756">
    <property type="entry name" value="UDP-Glycosyltransferase/glycogen phosphorylase"/>
    <property type="match status" value="1"/>
</dbReference>